<feature type="non-terminal residue" evidence="7">
    <location>
        <position position="1"/>
    </location>
</feature>
<keyword evidence="2" id="KW-0489">Methyltransferase</keyword>
<evidence type="ECO:0000256" key="2">
    <source>
        <dbReference type="ARBA" id="ARBA00022603"/>
    </source>
</evidence>
<reference evidence="7" key="1">
    <citation type="submission" date="2021-02" db="EMBL/GenBank/DDBJ databases">
        <authorList>
            <person name="Dougan E. K."/>
            <person name="Rhodes N."/>
            <person name="Thang M."/>
            <person name="Chan C."/>
        </authorList>
    </citation>
    <scope>NUCLEOTIDE SEQUENCE</scope>
</reference>
<keyword evidence="4" id="KW-0949">S-adenosyl-L-methionine</keyword>
<dbReference type="PANTHER" id="PTHR13563:SF13">
    <property type="entry name" value="TRNA METHYLTRANSFERASE 10 HOMOLOG A"/>
    <property type="match status" value="1"/>
</dbReference>
<dbReference type="EMBL" id="CAJNIZ010012558">
    <property type="protein sequence ID" value="CAE7335283.1"/>
    <property type="molecule type" value="Genomic_DNA"/>
</dbReference>
<dbReference type="GO" id="GO:0005634">
    <property type="term" value="C:nucleus"/>
    <property type="evidence" value="ECO:0007669"/>
    <property type="project" value="TreeGrafter"/>
</dbReference>
<keyword evidence="8" id="KW-1185">Reference proteome</keyword>
<feature type="domain" description="SAM-dependent MTase TRM10-type" evidence="6">
    <location>
        <begin position="1"/>
        <end position="195"/>
    </location>
</feature>
<evidence type="ECO:0000259" key="6">
    <source>
        <dbReference type="PROSITE" id="PS51675"/>
    </source>
</evidence>
<dbReference type="PROSITE" id="PS51675">
    <property type="entry name" value="SAM_MT_TRM10"/>
    <property type="match status" value="1"/>
</dbReference>
<dbReference type="CDD" id="cd18089">
    <property type="entry name" value="SPOUT_Trm10-like"/>
    <property type="match status" value="1"/>
</dbReference>
<comment type="caution">
    <text evidence="7">The sequence shown here is derived from an EMBL/GenBank/DDBJ whole genome shotgun (WGS) entry which is preliminary data.</text>
</comment>
<name>A0A812P670_SYMPI</name>
<sequence length="240" mass="27182">MERSLARAYESGRPRFVINCSFGEYMQDRDNKSLAQQVKLVYTILRRTQANVQLHLTSLGSENPAKSHFDGIGISGWKVHVHEESFWELFPPEDVVVLSPDAGYCLDTVDEDKIYVIGGLVDRRPQKNRTFHQAQKTGKIGLHQLRKLPLKEQGPKGFHPILNIDVVVQILIERLHGHEWQVLSDVDVSTVQGDSMLDAGIVEFAKGNYLDEMRAWHFKHHETYCVAPVVTNRTQGPASG</sequence>
<evidence type="ECO:0000313" key="8">
    <source>
        <dbReference type="Proteomes" id="UP000649617"/>
    </source>
</evidence>
<keyword evidence="3" id="KW-0808">Transferase</keyword>
<organism evidence="7 8">
    <name type="scientific">Symbiodinium pilosum</name>
    <name type="common">Dinoflagellate</name>
    <dbReference type="NCBI Taxonomy" id="2952"/>
    <lineage>
        <taxon>Eukaryota</taxon>
        <taxon>Sar</taxon>
        <taxon>Alveolata</taxon>
        <taxon>Dinophyceae</taxon>
        <taxon>Suessiales</taxon>
        <taxon>Symbiodiniaceae</taxon>
        <taxon>Symbiodinium</taxon>
    </lineage>
</organism>
<dbReference type="Proteomes" id="UP000649617">
    <property type="component" value="Unassembled WGS sequence"/>
</dbReference>
<accession>A0A812P670</accession>
<proteinExistence type="predicted"/>
<dbReference type="EC" id="2.1.1.221" evidence="1"/>
<dbReference type="Gene3D" id="3.40.1280.30">
    <property type="match status" value="1"/>
</dbReference>
<protein>
    <recommendedName>
        <fullName evidence="1">tRNA (guanine(9)-N(1))-methyltransferase</fullName>
        <ecNumber evidence="1">2.1.1.221</ecNumber>
    </recommendedName>
</protein>
<evidence type="ECO:0000256" key="5">
    <source>
        <dbReference type="ARBA" id="ARBA00048434"/>
    </source>
</evidence>
<dbReference type="OrthoDB" id="278300at2759"/>
<gene>
    <name evidence="7" type="primary">Trmt10a</name>
    <name evidence="7" type="ORF">SPIL2461_LOCUS7837</name>
</gene>
<dbReference type="GO" id="GO:0002939">
    <property type="term" value="P:tRNA N1-guanine methylation"/>
    <property type="evidence" value="ECO:0007669"/>
    <property type="project" value="TreeGrafter"/>
</dbReference>
<dbReference type="InterPro" id="IPR038459">
    <property type="entry name" value="MT_TRM10-typ_sf"/>
</dbReference>
<dbReference type="AlphaFoldDB" id="A0A812P670"/>
<dbReference type="GO" id="GO:0052905">
    <property type="term" value="F:tRNA (guanosine(9)-N1)-methyltransferase activity"/>
    <property type="evidence" value="ECO:0007669"/>
    <property type="project" value="UniProtKB-EC"/>
</dbReference>
<dbReference type="GO" id="GO:0000049">
    <property type="term" value="F:tRNA binding"/>
    <property type="evidence" value="ECO:0007669"/>
    <property type="project" value="TreeGrafter"/>
</dbReference>
<dbReference type="InterPro" id="IPR007356">
    <property type="entry name" value="tRNA_m1G_MeTrfase_euk"/>
</dbReference>
<evidence type="ECO:0000313" key="7">
    <source>
        <dbReference type="EMBL" id="CAE7335283.1"/>
    </source>
</evidence>
<evidence type="ECO:0000256" key="1">
    <source>
        <dbReference type="ARBA" id="ARBA00012797"/>
    </source>
</evidence>
<evidence type="ECO:0000256" key="3">
    <source>
        <dbReference type="ARBA" id="ARBA00022679"/>
    </source>
</evidence>
<dbReference type="PANTHER" id="PTHR13563">
    <property type="entry name" value="TRNA (GUANINE-9-) METHYLTRANSFERASE"/>
    <property type="match status" value="1"/>
</dbReference>
<comment type="catalytic activity">
    <reaction evidence="5">
        <text>guanosine(9) in tRNA + S-adenosyl-L-methionine = N(1)-methylguanosine(9) in tRNA + S-adenosyl-L-homocysteine + H(+)</text>
        <dbReference type="Rhea" id="RHEA:43156"/>
        <dbReference type="Rhea" id="RHEA-COMP:10367"/>
        <dbReference type="Rhea" id="RHEA-COMP:10368"/>
        <dbReference type="ChEBI" id="CHEBI:15378"/>
        <dbReference type="ChEBI" id="CHEBI:57856"/>
        <dbReference type="ChEBI" id="CHEBI:59789"/>
        <dbReference type="ChEBI" id="CHEBI:73542"/>
        <dbReference type="ChEBI" id="CHEBI:74269"/>
        <dbReference type="EC" id="2.1.1.221"/>
    </reaction>
</comment>
<evidence type="ECO:0000256" key="4">
    <source>
        <dbReference type="ARBA" id="ARBA00022691"/>
    </source>
</evidence>
<dbReference type="InterPro" id="IPR028564">
    <property type="entry name" value="MT_TRM10-typ"/>
</dbReference>